<feature type="region of interest" description="Disordered" evidence="1">
    <location>
        <begin position="23"/>
        <end position="73"/>
    </location>
</feature>
<feature type="compositionally biased region" description="Polar residues" evidence="1">
    <location>
        <begin position="34"/>
        <end position="49"/>
    </location>
</feature>
<keyword evidence="3" id="KW-1185">Reference proteome</keyword>
<proteinExistence type="predicted"/>
<reference evidence="2 3" key="1">
    <citation type="journal article" date="2018" name="Elife">
        <title>Firefly genomes illuminate parallel origins of bioluminescence in beetles.</title>
        <authorList>
            <person name="Fallon T.R."/>
            <person name="Lower S.E."/>
            <person name="Chang C.H."/>
            <person name="Bessho-Uehara M."/>
            <person name="Martin G.J."/>
            <person name="Bewick A.J."/>
            <person name="Behringer M."/>
            <person name="Debat H.J."/>
            <person name="Wong I."/>
            <person name="Day J.C."/>
            <person name="Suvorov A."/>
            <person name="Silva C.J."/>
            <person name="Stanger-Hall K.F."/>
            <person name="Hall D.W."/>
            <person name="Schmitz R.J."/>
            <person name="Nelson D.R."/>
            <person name="Lewis S.M."/>
            <person name="Shigenobu S."/>
            <person name="Bybee S.M."/>
            <person name="Larracuente A.M."/>
            <person name="Oba Y."/>
            <person name="Weng J.K."/>
        </authorList>
    </citation>
    <scope>NUCLEOTIDE SEQUENCE [LARGE SCALE GENOMIC DNA]</scope>
    <source>
        <strain evidence="2">1611_PpyrPB1</strain>
        <tissue evidence="2">Whole body</tissue>
    </source>
</reference>
<dbReference type="EMBL" id="VVIM01000009">
    <property type="protein sequence ID" value="KAB0793429.1"/>
    <property type="molecule type" value="Genomic_DNA"/>
</dbReference>
<evidence type="ECO:0000313" key="3">
    <source>
        <dbReference type="Proteomes" id="UP000327044"/>
    </source>
</evidence>
<evidence type="ECO:0000313" key="2">
    <source>
        <dbReference type="EMBL" id="KAB0793429.1"/>
    </source>
</evidence>
<dbReference type="AlphaFoldDB" id="A0A5N4A810"/>
<dbReference type="InParanoid" id="A0A5N4A810"/>
<organism evidence="2 3">
    <name type="scientific">Photinus pyralis</name>
    <name type="common">Common eastern firefly</name>
    <name type="synonym">Lampyris pyralis</name>
    <dbReference type="NCBI Taxonomy" id="7054"/>
    <lineage>
        <taxon>Eukaryota</taxon>
        <taxon>Metazoa</taxon>
        <taxon>Ecdysozoa</taxon>
        <taxon>Arthropoda</taxon>
        <taxon>Hexapoda</taxon>
        <taxon>Insecta</taxon>
        <taxon>Pterygota</taxon>
        <taxon>Neoptera</taxon>
        <taxon>Endopterygota</taxon>
        <taxon>Coleoptera</taxon>
        <taxon>Polyphaga</taxon>
        <taxon>Elateriformia</taxon>
        <taxon>Elateroidea</taxon>
        <taxon>Lampyridae</taxon>
        <taxon>Lampyrinae</taxon>
        <taxon>Photinus</taxon>
    </lineage>
</organism>
<accession>A0A5N4A810</accession>
<feature type="compositionally biased region" description="Polar residues" evidence="1">
    <location>
        <begin position="151"/>
        <end position="172"/>
    </location>
</feature>
<protein>
    <recommendedName>
        <fullName evidence="4">BESS domain-containing protein</fullName>
    </recommendedName>
</protein>
<evidence type="ECO:0008006" key="4">
    <source>
        <dbReference type="Google" id="ProtNLM"/>
    </source>
</evidence>
<feature type="compositionally biased region" description="Low complexity" evidence="1">
    <location>
        <begin position="173"/>
        <end position="185"/>
    </location>
</feature>
<dbReference type="Proteomes" id="UP000327044">
    <property type="component" value="Unassembled WGS sequence"/>
</dbReference>
<evidence type="ECO:0000256" key="1">
    <source>
        <dbReference type="SAM" id="MobiDB-lite"/>
    </source>
</evidence>
<name>A0A5N4A810_PHOPY</name>
<gene>
    <name evidence="2" type="ORF">PPYR_13049</name>
</gene>
<comment type="caution">
    <text evidence="2">The sequence shown here is derived from an EMBL/GenBank/DDBJ whole genome shotgun (WGS) entry which is preliminary data.</text>
</comment>
<feature type="region of interest" description="Disordered" evidence="1">
    <location>
        <begin position="151"/>
        <end position="186"/>
    </location>
</feature>
<sequence>MGSFLHTIYTPRKTQTLEEVLTDEEDFDVASPAEDTTTTNERVNLQANTEPPVETGSTVEPEESQPPGVKKRKVVQPKIIEKSMNDAFTLLKQVANKPKAVETKDESSLFCELLILKLRALDNETRELAMHDIDNLMFSYKKSTSQPPYWSQIYQQPGSNAHSFSHSRSQTPASSHTGSVHSASSYNIPTATSMGVLTTAPPNE</sequence>